<dbReference type="Pfam" id="PF13531">
    <property type="entry name" value="SBP_bac_11"/>
    <property type="match status" value="1"/>
</dbReference>
<evidence type="ECO:0000313" key="1">
    <source>
        <dbReference type="EMBL" id="MCZ4586195.1"/>
    </source>
</evidence>
<dbReference type="AlphaFoldDB" id="A0AAX3Y922"/>
<protein>
    <submittedName>
        <fullName evidence="2">Substrate-binding domain-containing protein</fullName>
    </submittedName>
</protein>
<dbReference type="Proteomes" id="UP001066327">
    <property type="component" value="Unassembled WGS sequence"/>
</dbReference>
<dbReference type="Gene3D" id="3.40.190.10">
    <property type="entry name" value="Periplasmic binding protein-like II"/>
    <property type="match status" value="2"/>
</dbReference>
<reference evidence="1" key="1">
    <citation type="submission" date="2022-12" db="EMBL/GenBank/DDBJ databases">
        <authorList>
            <person name="Krivoruchko A.V."/>
            <person name="Elkin A."/>
        </authorList>
    </citation>
    <scope>NUCLEOTIDE SEQUENCE</scope>
    <source>
        <strain evidence="1">IEGM 249</strain>
    </source>
</reference>
<evidence type="ECO:0000313" key="2">
    <source>
        <dbReference type="EMBL" id="WLF44659.1"/>
    </source>
</evidence>
<dbReference type="EMBL" id="JAPWIS010000011">
    <property type="protein sequence ID" value="MCZ4586195.1"/>
    <property type="molecule type" value="Genomic_DNA"/>
</dbReference>
<evidence type="ECO:0000313" key="3">
    <source>
        <dbReference type="Proteomes" id="UP001066327"/>
    </source>
</evidence>
<keyword evidence="3" id="KW-1185">Reference proteome</keyword>
<organism evidence="2 4">
    <name type="scientific">Rhodococcus opacus</name>
    <name type="common">Nocardia opaca</name>
    <dbReference type="NCBI Taxonomy" id="37919"/>
    <lineage>
        <taxon>Bacteria</taxon>
        <taxon>Bacillati</taxon>
        <taxon>Actinomycetota</taxon>
        <taxon>Actinomycetes</taxon>
        <taxon>Mycobacteriales</taxon>
        <taxon>Nocardiaceae</taxon>
        <taxon>Rhodococcus</taxon>
    </lineage>
</organism>
<dbReference type="SUPFAM" id="SSF53850">
    <property type="entry name" value="Periplasmic binding protein-like II"/>
    <property type="match status" value="1"/>
</dbReference>
<dbReference type="EMBL" id="CP130953">
    <property type="protein sequence ID" value="WLF44659.1"/>
    <property type="molecule type" value="Genomic_DNA"/>
</dbReference>
<accession>A0AAX3Y922</accession>
<evidence type="ECO:0000313" key="4">
    <source>
        <dbReference type="Proteomes" id="UP001231166"/>
    </source>
</evidence>
<reference evidence="2" key="2">
    <citation type="submission" date="2023-07" db="EMBL/GenBank/DDBJ databases">
        <title>Genomic analysis of Rhodococcus opacus VOC-14 with glycol ethers degradation activity.</title>
        <authorList>
            <person name="Narkevich D.A."/>
            <person name="Hlushen A.M."/>
            <person name="Akhremchuk A.E."/>
            <person name="Sikolenko M.A."/>
            <person name="Valentovich L.N."/>
        </authorList>
    </citation>
    <scope>NUCLEOTIDE SEQUENCE</scope>
    <source>
        <strain evidence="2">VOC-14</strain>
    </source>
</reference>
<proteinExistence type="predicted"/>
<gene>
    <name evidence="1" type="ORF">O4328_21305</name>
    <name evidence="2" type="ORF">Q5707_22250</name>
</gene>
<name>A0AAX3Y922_RHOOP</name>
<sequence>MRLRHPSVSDDVATDLFEINRVFEEEQAPALPSTGSQVEKVTAGEYSVGFFMGSPALTAEQRTGGLIKAVFPDDGTPLLRRGMSMLQGAPHPVTTKLFTDFVLSADGRAAVAEGGLTAYRDVIASVGEENTILIPYTKASDEEIQQFSDRWSSLQAG</sequence>
<dbReference type="Proteomes" id="UP001231166">
    <property type="component" value="Chromosome"/>
</dbReference>
<dbReference type="RefSeq" id="WP_269591596.1">
    <property type="nucleotide sequence ID" value="NZ_CP130953.1"/>
</dbReference>